<dbReference type="Proteomes" id="UP000629371">
    <property type="component" value="Unassembled WGS sequence"/>
</dbReference>
<keyword evidence="2" id="KW-0805">Transcription regulation</keyword>
<dbReference type="RefSeq" id="WP_201807205.1">
    <property type="nucleotide sequence ID" value="NZ_JAERRI010000012.1"/>
</dbReference>
<evidence type="ECO:0000256" key="5">
    <source>
        <dbReference type="PROSITE-ProRule" id="PRU00335"/>
    </source>
</evidence>
<dbReference type="Gene3D" id="1.10.357.10">
    <property type="entry name" value="Tetracycline Repressor, domain 2"/>
    <property type="match status" value="1"/>
</dbReference>
<keyword evidence="1" id="KW-0678">Repressor</keyword>
<dbReference type="SUPFAM" id="SSF48498">
    <property type="entry name" value="Tetracyclin repressor-like, C-terminal domain"/>
    <property type="match status" value="1"/>
</dbReference>
<evidence type="ECO:0000256" key="1">
    <source>
        <dbReference type="ARBA" id="ARBA00022491"/>
    </source>
</evidence>
<evidence type="ECO:0000313" key="7">
    <source>
        <dbReference type="EMBL" id="MBL1092105.1"/>
    </source>
</evidence>
<dbReference type="EMBL" id="JAERRI010000012">
    <property type="protein sequence ID" value="MBL1092105.1"/>
    <property type="molecule type" value="Genomic_DNA"/>
</dbReference>
<reference evidence="7 8" key="1">
    <citation type="submission" date="2021-01" db="EMBL/GenBank/DDBJ databases">
        <title>WGS of actinomycetes isolated from Thailand.</title>
        <authorList>
            <person name="Thawai C."/>
        </authorList>
    </citation>
    <scope>NUCLEOTIDE SEQUENCE [LARGE SCALE GENOMIC DNA]</scope>
    <source>
        <strain evidence="7 8">CH9-7</strain>
    </source>
</reference>
<evidence type="ECO:0000256" key="3">
    <source>
        <dbReference type="ARBA" id="ARBA00023125"/>
    </source>
</evidence>
<name>A0ABS1MWE3_9ACTN</name>
<protein>
    <submittedName>
        <fullName evidence="7">TetR/AcrR family transcriptional regulator C-terminal domain-containing protein</fullName>
    </submittedName>
</protein>
<evidence type="ECO:0000256" key="4">
    <source>
        <dbReference type="ARBA" id="ARBA00023163"/>
    </source>
</evidence>
<dbReference type="PRINTS" id="PR00455">
    <property type="entry name" value="HTHTETR"/>
</dbReference>
<dbReference type="Pfam" id="PF00440">
    <property type="entry name" value="TetR_N"/>
    <property type="match status" value="1"/>
</dbReference>
<dbReference type="InterPro" id="IPR050109">
    <property type="entry name" value="HTH-type_TetR-like_transc_reg"/>
</dbReference>
<dbReference type="InterPro" id="IPR036271">
    <property type="entry name" value="Tet_transcr_reg_TetR-rel_C_sf"/>
</dbReference>
<feature type="DNA-binding region" description="H-T-H motif" evidence="5">
    <location>
        <begin position="31"/>
        <end position="50"/>
    </location>
</feature>
<gene>
    <name evidence="7" type="ORF">JK360_22380</name>
</gene>
<dbReference type="PROSITE" id="PS50977">
    <property type="entry name" value="HTH_TETR_2"/>
    <property type="match status" value="1"/>
</dbReference>
<dbReference type="InterPro" id="IPR009057">
    <property type="entry name" value="Homeodomain-like_sf"/>
</dbReference>
<feature type="domain" description="HTH tetR-type" evidence="6">
    <location>
        <begin position="8"/>
        <end position="68"/>
    </location>
</feature>
<proteinExistence type="predicted"/>
<dbReference type="InterPro" id="IPR003012">
    <property type="entry name" value="Tet_transcr_reg_TetR"/>
</dbReference>
<evidence type="ECO:0000256" key="2">
    <source>
        <dbReference type="ARBA" id="ARBA00023015"/>
    </source>
</evidence>
<keyword evidence="3 5" id="KW-0238">DNA-binding</keyword>
<organism evidence="7 8">
    <name type="scientific">Streptomyces siderophoricus</name>
    <dbReference type="NCBI Taxonomy" id="2802281"/>
    <lineage>
        <taxon>Bacteria</taxon>
        <taxon>Bacillati</taxon>
        <taxon>Actinomycetota</taxon>
        <taxon>Actinomycetes</taxon>
        <taxon>Kitasatosporales</taxon>
        <taxon>Streptomycetaceae</taxon>
        <taxon>Streptomyces</taxon>
    </lineage>
</organism>
<comment type="caution">
    <text evidence="7">The sequence shown here is derived from an EMBL/GenBank/DDBJ whole genome shotgun (WGS) entry which is preliminary data.</text>
</comment>
<dbReference type="SUPFAM" id="SSF46689">
    <property type="entry name" value="Homeodomain-like"/>
    <property type="match status" value="1"/>
</dbReference>
<dbReference type="Pfam" id="PF02909">
    <property type="entry name" value="TetR_C_1"/>
    <property type="match status" value="1"/>
</dbReference>
<dbReference type="PANTHER" id="PTHR30055:SF151">
    <property type="entry name" value="TRANSCRIPTIONAL REGULATORY PROTEIN"/>
    <property type="match status" value="1"/>
</dbReference>
<evidence type="ECO:0000313" key="8">
    <source>
        <dbReference type="Proteomes" id="UP000629371"/>
    </source>
</evidence>
<keyword evidence="8" id="KW-1185">Reference proteome</keyword>
<keyword evidence="4" id="KW-0804">Transcription</keyword>
<dbReference type="PRINTS" id="PR00400">
    <property type="entry name" value="TETREPRESSOR"/>
</dbReference>
<dbReference type="PANTHER" id="PTHR30055">
    <property type="entry name" value="HTH-TYPE TRANSCRIPTIONAL REGULATOR RUTR"/>
    <property type="match status" value="1"/>
</dbReference>
<accession>A0ABS1MWE3</accession>
<dbReference type="InterPro" id="IPR004111">
    <property type="entry name" value="Repressor_TetR_C"/>
</dbReference>
<evidence type="ECO:0000259" key="6">
    <source>
        <dbReference type="PROSITE" id="PS50977"/>
    </source>
</evidence>
<dbReference type="InterPro" id="IPR001647">
    <property type="entry name" value="HTH_TetR"/>
</dbReference>
<sequence length="214" mass="22873">MGRPHQTLLSRTAIAHAALELIDDRGYEALTMRALADRLGVRGASLYNHIGSKDDILDAVSELLDAEIDHTPLHREPWLDGIAAYARGYRRVLQSHPNAISLVARRAVHTEDALREYDTLLATLVRAGCTPALAAETAAALDFLVIGSALETYAAGFTRPPAAYRPEHPALADSLEAANRVDPSPTALDDRGFEFGLRMILGGLAAQLAGTGSG</sequence>